<keyword evidence="6 10" id="KW-0786">Thiamine pyrophosphate</keyword>
<dbReference type="InterPro" id="IPR029035">
    <property type="entry name" value="DHS-like_NAD/FAD-binding_dom"/>
</dbReference>
<dbReference type="SUPFAM" id="SSF52518">
    <property type="entry name" value="Thiamin diphosphate-binding fold (THDP-binding)"/>
    <property type="match status" value="2"/>
</dbReference>
<dbReference type="SUPFAM" id="SSF52467">
    <property type="entry name" value="DHS-like NAD/FAD-binding domain"/>
    <property type="match status" value="1"/>
</dbReference>
<dbReference type="AlphaFoldDB" id="A0AAN7WMZ5"/>
<dbReference type="EMBL" id="JAWIZZ010000045">
    <property type="protein sequence ID" value="KAK5780123.1"/>
    <property type="molecule type" value="Genomic_DNA"/>
</dbReference>
<comment type="caution">
    <text evidence="14">The sequence shown here is derived from an EMBL/GenBank/DDBJ whole genome shotgun (WGS) entry which is preliminary data.</text>
</comment>
<gene>
    <name evidence="14" type="ORF">RI543_002665</name>
</gene>
<sequence>MTLIKSQQIISNIQESKTDEFNADHSTKLIPFGQYLFQRIITAGTKSIFGVPGDFNLPLLEYLYEPSLIKQGLRWIGNCNELNAAYSADGFSRYSNKIGCVITTYGVGELSAINGIAGAFAENVKILHIVGVARKKDSRPNTSNSRKNLHHLVPRLKDANFIGPNHKVYYEMIKDKVSCSTEWLDDINTACNKVDKVIKDIYRYSKPGYIFVPVDLVNQLVSVNNLVNEPSISMKDCLDKPSVTTLNEITDIICNWIYQSKAPAIIGDVLVDRYEANKELNLFIKKTQIWNFSTVNGKSIIDELNPYYMGLYNGDEGAPSVIERFLQCDLILNFGIDANEINHGHYTFKYKKDARIIELHPEYIRFIETDTNTEKIIRGINFVFILEELIKEINPVFLNFQYDSKVKAYTSQEVYPDIENVDSEEQDITVDRLTKAISTFFNPGDVVVSETGAIYFAFRDLVFPNQLKYIAQGFYLSIGTALPATFGVGIAMQDYPRCHITDDTVPTDYVPRLILFEGDGSAQMTVQEMTSMLRYQVPVELFIWNNNGYTVERAICGPTRSYNDIMSWNWTKLFEAFGDTNCQYTVSTLIETRSKLAWKMKQLKNKKERDNIELMEVQLGVLDYPKQLQSMVTAAKVRQKLETMEDHPAA</sequence>
<keyword evidence="7" id="KW-0456">Lyase</keyword>
<dbReference type="InterPro" id="IPR011766">
    <property type="entry name" value="TPP_enzyme_TPP-bd"/>
</dbReference>
<accession>A0AAN7WMZ5</accession>
<name>A0AAN7WMZ5_9SACH</name>
<feature type="binding site" evidence="8">
    <location>
        <position position="54"/>
    </location>
    <ligand>
        <name>pyruvate</name>
        <dbReference type="ChEBI" id="CHEBI:15361"/>
        <label>1</label>
        <note>substrate; ligand shared between two neighboring subunits</note>
    </ligand>
</feature>
<dbReference type="GO" id="GO:0030976">
    <property type="term" value="F:thiamine pyrophosphate binding"/>
    <property type="evidence" value="ECO:0007669"/>
    <property type="project" value="InterPro"/>
</dbReference>
<feature type="domain" description="Thiamine pyrophosphate enzyme TPP-binding" evidence="12">
    <location>
        <begin position="463"/>
        <end position="596"/>
    </location>
</feature>
<evidence type="ECO:0000259" key="11">
    <source>
        <dbReference type="Pfam" id="PF00205"/>
    </source>
</evidence>
<dbReference type="Pfam" id="PF02775">
    <property type="entry name" value="TPP_enzyme_C"/>
    <property type="match status" value="1"/>
</dbReference>
<feature type="binding site" evidence="9">
    <location>
        <position position="548"/>
    </location>
    <ligand>
        <name>Mg(2+)</name>
        <dbReference type="ChEBI" id="CHEBI:18420"/>
    </ligand>
</feature>
<dbReference type="PIRSF" id="PIRSF036565">
    <property type="entry name" value="Pyruvt_ip_decrb"/>
    <property type="match status" value="1"/>
</dbReference>
<dbReference type="Proteomes" id="UP001306508">
    <property type="component" value="Unassembled WGS sequence"/>
</dbReference>
<feature type="binding site" evidence="8">
    <location>
        <position position="151"/>
    </location>
    <ligand>
        <name>pyruvate</name>
        <dbReference type="ChEBI" id="CHEBI:15361"/>
        <label>1</label>
        <note>substrate; ligand shared between two neighboring subunits</note>
    </ligand>
</feature>
<dbReference type="InterPro" id="IPR012001">
    <property type="entry name" value="Thiamin_PyroP_enz_TPP-bd_dom"/>
</dbReference>
<protein>
    <recommendedName>
        <fullName evidence="16">Pyruvate decarboxylase</fullName>
    </recommendedName>
</protein>
<dbReference type="InterPro" id="IPR047213">
    <property type="entry name" value="TPP_PYR_PDC_IPDC-like"/>
</dbReference>
<organism evidence="14 15">
    <name type="scientific">Arxiozyma heterogenica</name>
    <dbReference type="NCBI Taxonomy" id="278026"/>
    <lineage>
        <taxon>Eukaryota</taxon>
        <taxon>Fungi</taxon>
        <taxon>Dikarya</taxon>
        <taxon>Ascomycota</taxon>
        <taxon>Saccharomycotina</taxon>
        <taxon>Saccharomycetes</taxon>
        <taxon>Saccharomycetales</taxon>
        <taxon>Saccharomycetaceae</taxon>
        <taxon>Arxiozyma</taxon>
    </lineage>
</organism>
<dbReference type="GO" id="GO:0000287">
    <property type="term" value="F:magnesium ion binding"/>
    <property type="evidence" value="ECO:0007669"/>
    <property type="project" value="InterPro"/>
</dbReference>
<evidence type="ECO:0000313" key="14">
    <source>
        <dbReference type="EMBL" id="KAK5780123.1"/>
    </source>
</evidence>
<feature type="binding site" evidence="9">
    <location>
        <position position="546"/>
    </location>
    <ligand>
        <name>Mg(2+)</name>
        <dbReference type="ChEBI" id="CHEBI:18420"/>
    </ligand>
</feature>
<evidence type="ECO:0000256" key="4">
    <source>
        <dbReference type="ARBA" id="ARBA00022793"/>
    </source>
</evidence>
<dbReference type="InterPro" id="IPR029061">
    <property type="entry name" value="THDP-binding"/>
</dbReference>
<keyword evidence="5 9" id="KW-0460">Magnesium</keyword>
<evidence type="ECO:0008006" key="16">
    <source>
        <dbReference type="Google" id="ProtNLM"/>
    </source>
</evidence>
<reference evidence="15" key="1">
    <citation type="submission" date="2023-07" db="EMBL/GenBank/DDBJ databases">
        <title>A draft genome of Kazachstania heterogenica Y-27499.</title>
        <authorList>
            <person name="Donic C."/>
            <person name="Kralova J.S."/>
            <person name="Fidel L."/>
            <person name="Ben-Dor S."/>
            <person name="Jung S."/>
        </authorList>
    </citation>
    <scope>NUCLEOTIDE SEQUENCE [LARGE SCALE GENOMIC DNA]</scope>
    <source>
        <strain evidence="15">Y27499</strain>
    </source>
</reference>
<evidence type="ECO:0000256" key="2">
    <source>
        <dbReference type="ARBA" id="ARBA00007812"/>
    </source>
</evidence>
<dbReference type="GO" id="GO:0000949">
    <property type="term" value="P:aromatic amino acid family catabolic process to alcohol via Ehrlich pathway"/>
    <property type="evidence" value="ECO:0007669"/>
    <property type="project" value="TreeGrafter"/>
</dbReference>
<evidence type="ECO:0000256" key="10">
    <source>
        <dbReference type="RuleBase" id="RU362132"/>
    </source>
</evidence>
<dbReference type="PANTHER" id="PTHR43452:SF3">
    <property type="entry name" value="TRANSAMINATED AMINO ACID DECARBOXYLASE"/>
    <property type="match status" value="1"/>
</dbReference>
<comment type="similarity">
    <text evidence="2 10">Belongs to the TPP enzyme family.</text>
</comment>
<dbReference type="FunFam" id="3.40.50.970:FF:000019">
    <property type="entry name" value="Pyruvate decarboxylase isozyme"/>
    <property type="match status" value="1"/>
</dbReference>
<evidence type="ECO:0000259" key="12">
    <source>
        <dbReference type="Pfam" id="PF02775"/>
    </source>
</evidence>
<keyword evidence="15" id="KW-1185">Reference proteome</keyword>
<dbReference type="CDD" id="cd07038">
    <property type="entry name" value="TPP_PYR_PDC_IPDC_like"/>
    <property type="match status" value="1"/>
</dbReference>
<dbReference type="GO" id="GO:0005634">
    <property type="term" value="C:nucleus"/>
    <property type="evidence" value="ECO:0007669"/>
    <property type="project" value="TreeGrafter"/>
</dbReference>
<dbReference type="Gene3D" id="3.40.50.970">
    <property type="match status" value="2"/>
</dbReference>
<evidence type="ECO:0000256" key="9">
    <source>
        <dbReference type="PIRSR" id="PIRSR036565-2"/>
    </source>
</evidence>
<dbReference type="FunFam" id="3.40.50.970:FF:000024">
    <property type="entry name" value="Pyruvate decarboxylase isozyme"/>
    <property type="match status" value="1"/>
</dbReference>
<keyword evidence="3 9" id="KW-0479">Metal-binding</keyword>
<dbReference type="GO" id="GO:0004737">
    <property type="term" value="F:pyruvate decarboxylase activity"/>
    <property type="evidence" value="ECO:0007669"/>
    <property type="project" value="TreeGrafter"/>
</dbReference>
<dbReference type="Pfam" id="PF00205">
    <property type="entry name" value="TPP_enzyme_M"/>
    <property type="match status" value="1"/>
</dbReference>
<feature type="domain" description="Thiamine pyrophosphate enzyme central" evidence="11">
    <location>
        <begin position="253"/>
        <end position="367"/>
    </location>
</feature>
<dbReference type="PANTHER" id="PTHR43452">
    <property type="entry name" value="PYRUVATE DECARBOXYLASE"/>
    <property type="match status" value="1"/>
</dbReference>
<dbReference type="InterPro" id="IPR012110">
    <property type="entry name" value="PDC/IPDC-like"/>
</dbReference>
<evidence type="ECO:0000256" key="7">
    <source>
        <dbReference type="ARBA" id="ARBA00023239"/>
    </source>
</evidence>
<feature type="binding site" evidence="8">
    <location>
        <position position="202"/>
    </location>
    <ligand>
        <name>pyruvate</name>
        <dbReference type="ChEBI" id="CHEBI:15361"/>
        <label>2</label>
        <note>allosteric activator</note>
    </ligand>
</feature>
<dbReference type="CDD" id="cd02005">
    <property type="entry name" value="TPP_PDC_IPDC"/>
    <property type="match status" value="1"/>
</dbReference>
<dbReference type="Pfam" id="PF02776">
    <property type="entry name" value="TPP_enzyme_N"/>
    <property type="match status" value="1"/>
</dbReference>
<evidence type="ECO:0000256" key="8">
    <source>
        <dbReference type="PIRSR" id="PIRSR036565-1"/>
    </source>
</evidence>
<feature type="domain" description="Thiamine pyrophosphate enzyme N-terminal TPP-binding" evidence="13">
    <location>
        <begin position="33"/>
        <end position="139"/>
    </location>
</feature>
<comment type="cofactor">
    <cofactor evidence="1">
        <name>thiamine diphosphate</name>
        <dbReference type="ChEBI" id="CHEBI:58937"/>
    </cofactor>
</comment>
<keyword evidence="4" id="KW-0210">Decarboxylase</keyword>
<feature type="binding site" evidence="9">
    <location>
        <position position="519"/>
    </location>
    <ligand>
        <name>Mg(2+)</name>
        <dbReference type="ChEBI" id="CHEBI:18420"/>
    </ligand>
</feature>
<dbReference type="GO" id="GO:0005829">
    <property type="term" value="C:cytosol"/>
    <property type="evidence" value="ECO:0007669"/>
    <property type="project" value="TreeGrafter"/>
</dbReference>
<evidence type="ECO:0000256" key="5">
    <source>
        <dbReference type="ARBA" id="ARBA00022842"/>
    </source>
</evidence>
<evidence type="ECO:0000256" key="1">
    <source>
        <dbReference type="ARBA" id="ARBA00001964"/>
    </source>
</evidence>
<evidence type="ECO:0000313" key="15">
    <source>
        <dbReference type="Proteomes" id="UP001306508"/>
    </source>
</evidence>
<proteinExistence type="inferred from homology"/>
<evidence type="ECO:0000256" key="6">
    <source>
        <dbReference type="ARBA" id="ARBA00023052"/>
    </source>
</evidence>
<dbReference type="Gene3D" id="3.40.50.1220">
    <property type="entry name" value="TPP-binding domain"/>
    <property type="match status" value="1"/>
</dbReference>
<evidence type="ECO:0000256" key="3">
    <source>
        <dbReference type="ARBA" id="ARBA00022723"/>
    </source>
</evidence>
<feature type="binding site" evidence="8">
    <location>
        <position position="552"/>
    </location>
    <ligand>
        <name>pyruvate</name>
        <dbReference type="ChEBI" id="CHEBI:15361"/>
        <label>1</label>
        <note>substrate; ligand shared between two neighboring subunits</note>
    </ligand>
</feature>
<evidence type="ECO:0000259" key="13">
    <source>
        <dbReference type="Pfam" id="PF02776"/>
    </source>
</evidence>
<dbReference type="InterPro" id="IPR012000">
    <property type="entry name" value="Thiamin_PyroP_enz_cen_dom"/>
</dbReference>
<dbReference type="InterPro" id="IPR047214">
    <property type="entry name" value="TPP_PDC_IPDC"/>
</dbReference>
<comment type="cofactor">
    <cofactor evidence="9">
        <name>Mg(2+)</name>
        <dbReference type="ChEBI" id="CHEBI:18420"/>
    </cofactor>
    <text evidence="9">Binds 1 Mg(2+) per subunit.</text>
</comment>